<evidence type="ECO:0000256" key="1">
    <source>
        <dbReference type="SAM" id="MobiDB-lite"/>
    </source>
</evidence>
<organism evidence="2 3">
    <name type="scientific">Krasilnikovia cinnamomea</name>
    <dbReference type="NCBI Taxonomy" id="349313"/>
    <lineage>
        <taxon>Bacteria</taxon>
        <taxon>Bacillati</taxon>
        <taxon>Actinomycetota</taxon>
        <taxon>Actinomycetes</taxon>
        <taxon>Micromonosporales</taxon>
        <taxon>Micromonosporaceae</taxon>
        <taxon>Krasilnikovia</taxon>
    </lineage>
</organism>
<feature type="compositionally biased region" description="Polar residues" evidence="1">
    <location>
        <begin position="148"/>
        <end position="157"/>
    </location>
</feature>
<reference evidence="2 3" key="1">
    <citation type="submission" date="2019-02" db="EMBL/GenBank/DDBJ databases">
        <title>Sequencing the genomes of 1000 actinobacteria strains.</title>
        <authorList>
            <person name="Klenk H.-P."/>
        </authorList>
    </citation>
    <scope>NUCLEOTIDE SEQUENCE [LARGE SCALE GENOMIC DNA]</scope>
    <source>
        <strain evidence="2 3">DSM 45162</strain>
    </source>
</reference>
<dbReference type="InterPro" id="IPR046036">
    <property type="entry name" value="DUF5994"/>
</dbReference>
<sequence length="176" mass="18929">MPTTPYARNRMTIVSLSAPSNPRLRMEPTGSPRTLLDGGWWPRSTDPVAELPGLVLAIDTVRGPITRLVLSAAGWDTHPRRLGVAGRVLRLGYFASQPANLLTALCANGDRVDLLIVPSHTADGAADAAMILAATTDNLVHAQHIPRTVSTPNPQTAEHTRDDEGELAPPRRQAIR</sequence>
<evidence type="ECO:0000313" key="2">
    <source>
        <dbReference type="EMBL" id="RZU54259.1"/>
    </source>
</evidence>
<comment type="caution">
    <text evidence="2">The sequence shown here is derived from an EMBL/GenBank/DDBJ whole genome shotgun (WGS) entry which is preliminary data.</text>
</comment>
<dbReference type="RefSeq" id="WP_130512638.1">
    <property type="nucleotide sequence ID" value="NZ_SHKY01000001.1"/>
</dbReference>
<accession>A0A4Q7ZUK0</accession>
<dbReference type="EMBL" id="SHKY01000001">
    <property type="protein sequence ID" value="RZU54259.1"/>
    <property type="molecule type" value="Genomic_DNA"/>
</dbReference>
<dbReference type="Proteomes" id="UP000292564">
    <property type="component" value="Unassembled WGS sequence"/>
</dbReference>
<proteinExistence type="predicted"/>
<evidence type="ECO:0000313" key="3">
    <source>
        <dbReference type="Proteomes" id="UP000292564"/>
    </source>
</evidence>
<protein>
    <submittedName>
        <fullName evidence="2">Uncharacterized protein</fullName>
    </submittedName>
</protein>
<gene>
    <name evidence="2" type="ORF">EV385_6207</name>
</gene>
<keyword evidence="3" id="KW-1185">Reference proteome</keyword>
<dbReference type="AlphaFoldDB" id="A0A4Q7ZUK0"/>
<dbReference type="Pfam" id="PF19457">
    <property type="entry name" value="DUF5994"/>
    <property type="match status" value="1"/>
</dbReference>
<name>A0A4Q7ZUK0_9ACTN</name>
<feature type="region of interest" description="Disordered" evidence="1">
    <location>
        <begin position="145"/>
        <end position="176"/>
    </location>
</feature>
<dbReference type="OrthoDB" id="3785441at2"/>